<keyword evidence="4" id="KW-0963">Cytoplasm</keyword>
<dbReference type="PANTHER" id="PTHR30075">
    <property type="entry name" value="GLYCYL-TRNA SYNTHETASE"/>
    <property type="match status" value="1"/>
</dbReference>
<dbReference type="InterPro" id="IPR008909">
    <property type="entry name" value="DALR_anticod-bd"/>
</dbReference>
<comment type="catalytic activity">
    <reaction evidence="10">
        <text>tRNA(Gly) + glycine + ATP = glycyl-tRNA(Gly) + AMP + diphosphate</text>
        <dbReference type="Rhea" id="RHEA:16013"/>
        <dbReference type="Rhea" id="RHEA-COMP:9664"/>
        <dbReference type="Rhea" id="RHEA-COMP:9683"/>
        <dbReference type="ChEBI" id="CHEBI:30616"/>
        <dbReference type="ChEBI" id="CHEBI:33019"/>
        <dbReference type="ChEBI" id="CHEBI:57305"/>
        <dbReference type="ChEBI" id="CHEBI:78442"/>
        <dbReference type="ChEBI" id="CHEBI:78522"/>
        <dbReference type="ChEBI" id="CHEBI:456215"/>
        <dbReference type="EC" id="6.1.1.14"/>
    </reaction>
</comment>
<evidence type="ECO:0000256" key="4">
    <source>
        <dbReference type="ARBA" id="ARBA00022490"/>
    </source>
</evidence>
<dbReference type="NCBIfam" id="TIGR00211">
    <property type="entry name" value="glyS"/>
    <property type="match status" value="1"/>
</dbReference>
<dbReference type="GO" id="GO:0005829">
    <property type="term" value="C:cytosol"/>
    <property type="evidence" value="ECO:0007669"/>
    <property type="project" value="TreeGrafter"/>
</dbReference>
<evidence type="ECO:0000256" key="8">
    <source>
        <dbReference type="ARBA" id="ARBA00022917"/>
    </source>
</evidence>
<dbReference type="GO" id="GO:0006420">
    <property type="term" value="P:arginyl-tRNA aminoacylation"/>
    <property type="evidence" value="ECO:0007669"/>
    <property type="project" value="InterPro"/>
</dbReference>
<dbReference type="Pfam" id="PF02092">
    <property type="entry name" value="tRNA_synt_2f"/>
    <property type="match status" value="1"/>
</dbReference>
<dbReference type="PANTHER" id="PTHR30075:SF2">
    <property type="entry name" value="GLYCINE--TRNA LIGASE, CHLOROPLASTIC_MITOCHONDRIAL 2"/>
    <property type="match status" value="1"/>
</dbReference>
<keyword evidence="8" id="KW-0648">Protein biosynthesis</keyword>
<dbReference type="InterPro" id="IPR006194">
    <property type="entry name" value="Gly-tRNA-synth_heterodimer"/>
</dbReference>
<evidence type="ECO:0000256" key="2">
    <source>
        <dbReference type="ARBA" id="ARBA00008226"/>
    </source>
</evidence>
<keyword evidence="5" id="KW-0436">Ligase</keyword>
<feature type="compositionally biased region" description="Basic and acidic residues" evidence="11">
    <location>
        <begin position="640"/>
        <end position="670"/>
    </location>
</feature>
<dbReference type="EC" id="6.1.1.14" evidence="3"/>
<keyword evidence="6" id="KW-0547">Nucleotide-binding</keyword>
<evidence type="ECO:0000256" key="9">
    <source>
        <dbReference type="ARBA" id="ARBA00023146"/>
    </source>
</evidence>
<comment type="similarity">
    <text evidence="2">Belongs to the class-II aminoacyl-tRNA synthetase family.</text>
</comment>
<evidence type="ECO:0000256" key="5">
    <source>
        <dbReference type="ARBA" id="ARBA00022598"/>
    </source>
</evidence>
<evidence type="ECO:0000259" key="12">
    <source>
        <dbReference type="Pfam" id="PF05746"/>
    </source>
</evidence>
<evidence type="ECO:0000313" key="13">
    <source>
        <dbReference type="EMBL" id="KKN86447.1"/>
    </source>
</evidence>
<accession>A0A0F9UGG4</accession>
<name>A0A0F9UGG4_9ZZZZ</name>
<evidence type="ECO:0000256" key="6">
    <source>
        <dbReference type="ARBA" id="ARBA00022741"/>
    </source>
</evidence>
<evidence type="ECO:0000256" key="10">
    <source>
        <dbReference type="ARBA" id="ARBA00047937"/>
    </source>
</evidence>
<dbReference type="GO" id="GO:0004814">
    <property type="term" value="F:arginine-tRNA ligase activity"/>
    <property type="evidence" value="ECO:0007669"/>
    <property type="project" value="InterPro"/>
</dbReference>
<dbReference type="HAMAP" id="MF_00255">
    <property type="entry name" value="Gly_tRNA_synth_beta"/>
    <property type="match status" value="1"/>
</dbReference>
<dbReference type="PRINTS" id="PR01045">
    <property type="entry name" value="TRNASYNTHGB"/>
</dbReference>
<proteinExistence type="inferred from homology"/>
<dbReference type="GO" id="GO:0004820">
    <property type="term" value="F:glycine-tRNA ligase activity"/>
    <property type="evidence" value="ECO:0007669"/>
    <property type="project" value="UniProtKB-EC"/>
</dbReference>
<feature type="region of interest" description="Disordered" evidence="11">
    <location>
        <begin position="609"/>
        <end position="696"/>
    </location>
</feature>
<evidence type="ECO:0000256" key="11">
    <source>
        <dbReference type="SAM" id="MobiDB-lite"/>
    </source>
</evidence>
<feature type="domain" description="DALR anticodon binding" evidence="12">
    <location>
        <begin position="724"/>
        <end position="819"/>
    </location>
</feature>
<keyword evidence="7" id="KW-0067">ATP-binding</keyword>
<protein>
    <recommendedName>
        <fullName evidence="3">glycine--tRNA ligase</fullName>
        <ecNumber evidence="3">6.1.1.14</ecNumber>
    </recommendedName>
</protein>
<keyword evidence="9" id="KW-0030">Aminoacyl-tRNA synthetase</keyword>
<gene>
    <name evidence="13" type="ORF">LCGC14_0268460</name>
</gene>
<dbReference type="AlphaFoldDB" id="A0A0F9UGG4"/>
<evidence type="ECO:0000256" key="7">
    <source>
        <dbReference type="ARBA" id="ARBA00022840"/>
    </source>
</evidence>
<dbReference type="EMBL" id="LAZR01000147">
    <property type="protein sequence ID" value="KKN86447.1"/>
    <property type="molecule type" value="Genomic_DNA"/>
</dbReference>
<feature type="compositionally biased region" description="Low complexity" evidence="11">
    <location>
        <begin position="609"/>
        <end position="618"/>
    </location>
</feature>
<evidence type="ECO:0000256" key="3">
    <source>
        <dbReference type="ARBA" id="ARBA00012829"/>
    </source>
</evidence>
<dbReference type="GO" id="GO:0005524">
    <property type="term" value="F:ATP binding"/>
    <property type="evidence" value="ECO:0007669"/>
    <property type="project" value="UniProtKB-KW"/>
</dbReference>
<comment type="subcellular location">
    <subcellularLocation>
        <location evidence="1">Cytoplasm</location>
    </subcellularLocation>
</comment>
<dbReference type="InterPro" id="IPR015944">
    <property type="entry name" value="Gly-tRNA-synth_bsu"/>
</dbReference>
<comment type="caution">
    <text evidence="13">The sequence shown here is derived from an EMBL/GenBank/DDBJ whole genome shotgun (WGS) entry which is preliminary data.</text>
</comment>
<evidence type="ECO:0000256" key="1">
    <source>
        <dbReference type="ARBA" id="ARBA00004496"/>
    </source>
</evidence>
<reference evidence="13" key="1">
    <citation type="journal article" date="2015" name="Nature">
        <title>Complex archaea that bridge the gap between prokaryotes and eukaryotes.</title>
        <authorList>
            <person name="Spang A."/>
            <person name="Saw J.H."/>
            <person name="Jorgensen S.L."/>
            <person name="Zaremba-Niedzwiedzka K."/>
            <person name="Martijn J."/>
            <person name="Lind A.E."/>
            <person name="van Eijk R."/>
            <person name="Schleper C."/>
            <person name="Guy L."/>
            <person name="Ettema T.J."/>
        </authorList>
    </citation>
    <scope>NUCLEOTIDE SEQUENCE</scope>
</reference>
<dbReference type="Pfam" id="PF05746">
    <property type="entry name" value="DALR_1"/>
    <property type="match status" value="1"/>
</dbReference>
<dbReference type="PROSITE" id="PS50861">
    <property type="entry name" value="AA_TRNA_LIGASE_II_GLYAB"/>
    <property type="match status" value="1"/>
</dbReference>
<sequence length="833" mass="89889">MPDLLLELRSEEIPARMQRKAAGDLKKLVTDALVDAGLTYEGAREYWTPRRLTLDIRGVDARSKDVAEERKGPRTDAPPKAIEGFLRGAGLASIDDAEIRSDPKKGDFYVATIKKPGRPAEAIIADAMPGIIKGFPWPKSMRWGSASREPGSLRWVRPLQSILCTFGPETEEPVVVDFSVDGIKAGNTTRGHRFHAPEEFSVRRFDDYAAKLEKAFVVLDAERRKEMIRHDAENLAFAKGLEVVPDDGLLEEVSGLVEWPVTLMGEFEPEFLEIPPEIIRSTIKANQKCFVLRPHGGGNGTLSNHFVLVSNIEARDGGAAIAAGNGKVVRARLSDALYFWKTDQADLPDLESLAASAEKFSLDLTKPLDQRLAKLDALGVTFHAKLGAQGDRVQRIAALAQEIARTVYPDGATLGGEAVSADELAALAKRAAVLAKADLTTEAVGEFPELQGLMGRYYAALQGEHPSVQAAIEEHYKPLGPTDTVPTDPVAVCVALADKLDMLVGFWAIDEKPTGSKDPYALRRAALGVIGVIVDGALRILLKSVILEAYDLHFERLQAKVDEGANVNSLVSPDILYRDLLAFFHDRLKVQLRDSGARHDLVDAVLSGGAAPSSAPPGHLLPVGEKNRSAPPGASTGYGYDKRIADGDEKGTIPRPGGERVDDAKRRPGEGADAPASEATPSDPHQGESGTAPHEDLLDITRRVEALGKFLDSEDGQNLLAGTRRAANILAAEEKKGTRIAETVDLALLTEHEEKALAGAVDRAEIELEEALAVENYAHAMAALANLRIPVDAFFDKVLVNAEDEAVRANRLALLARIRAATRKVADFGKIAG</sequence>
<dbReference type="GO" id="GO:0006426">
    <property type="term" value="P:glycyl-tRNA aminoacylation"/>
    <property type="evidence" value="ECO:0007669"/>
    <property type="project" value="InterPro"/>
</dbReference>
<organism evidence="13">
    <name type="scientific">marine sediment metagenome</name>
    <dbReference type="NCBI Taxonomy" id="412755"/>
    <lineage>
        <taxon>unclassified sequences</taxon>
        <taxon>metagenomes</taxon>
        <taxon>ecological metagenomes</taxon>
    </lineage>
</organism>
<dbReference type="SUPFAM" id="SSF109604">
    <property type="entry name" value="HD-domain/PDEase-like"/>
    <property type="match status" value="1"/>
</dbReference>